<organism evidence="3 4">
    <name type="scientific">Cognatishimia activa</name>
    <dbReference type="NCBI Taxonomy" id="1715691"/>
    <lineage>
        <taxon>Bacteria</taxon>
        <taxon>Pseudomonadati</taxon>
        <taxon>Pseudomonadota</taxon>
        <taxon>Alphaproteobacteria</taxon>
        <taxon>Rhodobacterales</taxon>
        <taxon>Paracoccaceae</taxon>
        <taxon>Cognatishimia</taxon>
    </lineage>
</organism>
<keyword evidence="1" id="KW-0472">Membrane</keyword>
<reference evidence="3" key="1">
    <citation type="submission" date="2020-07" db="EMBL/GenBank/DDBJ databases">
        <title>Genome sequences of bacteria associated with the marine, planktonic diatom Thalassiosira profunda strain ECT2AJA-044.</title>
        <authorList>
            <person name="Gargas C.B."/>
            <person name="Roberts W.R."/>
            <person name="Alverson A.J."/>
        </authorList>
    </citation>
    <scope>NUCLEOTIDE SEQUENCE</scope>
    <source>
        <strain evidence="3">ECT2AJA-044</strain>
    </source>
</reference>
<keyword evidence="1" id="KW-1133">Transmembrane helix</keyword>
<dbReference type="InterPro" id="IPR012495">
    <property type="entry name" value="TadE-like_dom"/>
</dbReference>
<evidence type="ECO:0000256" key="1">
    <source>
        <dbReference type="SAM" id="Phobius"/>
    </source>
</evidence>
<dbReference type="Proteomes" id="UP000665026">
    <property type="component" value="Chromosome"/>
</dbReference>
<sequence>MIRRTTSFLRRFKRDEDGNAVVEFALLVPIFIFFMMAAVEVGMMSIRNTMLERGLDQTVRWIRLNTGAAPTHNELKQMICAQEVVPDCMENLQLEMVRRDIRNWQALPTEVSCTDRALEVQPMANLSFGMDNELMILRACAKYEPIFPSTWFTNELTLDESGDARLIAMTAFVQEPR</sequence>
<dbReference type="Pfam" id="PF07811">
    <property type="entry name" value="TadE"/>
    <property type="match status" value="1"/>
</dbReference>
<protein>
    <submittedName>
        <fullName evidence="3">Pilus assembly protein</fullName>
    </submittedName>
</protein>
<dbReference type="EMBL" id="CP060010">
    <property type="protein sequence ID" value="QTN35985.1"/>
    <property type="molecule type" value="Genomic_DNA"/>
</dbReference>
<feature type="domain" description="TadE-like" evidence="2">
    <location>
        <begin position="18"/>
        <end position="60"/>
    </location>
</feature>
<gene>
    <name evidence="3" type="ORF">HZ995_00175</name>
</gene>
<evidence type="ECO:0000313" key="4">
    <source>
        <dbReference type="Proteomes" id="UP000665026"/>
    </source>
</evidence>
<accession>A0A975EPU4</accession>
<evidence type="ECO:0000259" key="2">
    <source>
        <dbReference type="Pfam" id="PF07811"/>
    </source>
</evidence>
<keyword evidence="1" id="KW-0812">Transmembrane</keyword>
<dbReference type="RefSeq" id="WP_209356689.1">
    <property type="nucleotide sequence ID" value="NZ_CP060010.1"/>
</dbReference>
<name>A0A975EPU4_9RHOB</name>
<dbReference type="KEGG" id="cact:HZ995_00175"/>
<feature type="transmembrane region" description="Helical" evidence="1">
    <location>
        <begin position="20"/>
        <end position="39"/>
    </location>
</feature>
<dbReference type="AlphaFoldDB" id="A0A975EPU4"/>
<evidence type="ECO:0000313" key="3">
    <source>
        <dbReference type="EMBL" id="QTN35985.1"/>
    </source>
</evidence>
<proteinExistence type="predicted"/>